<evidence type="ECO:0000313" key="12">
    <source>
        <dbReference type="Proteomes" id="UP000245942"/>
    </source>
</evidence>
<dbReference type="GO" id="GO:0047196">
    <property type="term" value="F:long-chain-alcohol O-fatty-acyltransferase activity"/>
    <property type="evidence" value="ECO:0007669"/>
    <property type="project" value="UniProtKB-EC"/>
</dbReference>
<feature type="transmembrane region" description="Helical" evidence="8">
    <location>
        <begin position="265"/>
        <end position="286"/>
    </location>
</feature>
<comment type="similarity">
    <text evidence="5">In the N-terminal section; belongs to the long-chain O-acyltransferase family.</text>
</comment>
<evidence type="ECO:0000256" key="1">
    <source>
        <dbReference type="ARBA" id="ARBA00004771"/>
    </source>
</evidence>
<dbReference type="PANTHER" id="PTHR31650">
    <property type="entry name" value="O-ACYLTRANSFERASE (WSD1-LIKE) FAMILY PROTEIN"/>
    <property type="match status" value="1"/>
</dbReference>
<dbReference type="Proteomes" id="UP000245942">
    <property type="component" value="Unassembled WGS sequence"/>
</dbReference>
<gene>
    <name evidence="11" type="ORF">BCV69DRAFT_132523</name>
</gene>
<comment type="catalytic activity">
    <reaction evidence="6">
        <text>a long chain fatty alcohol + a fatty acyl-CoA = a long-chain alcohol wax ester + CoA</text>
        <dbReference type="Rhea" id="RHEA:38443"/>
        <dbReference type="ChEBI" id="CHEBI:17135"/>
        <dbReference type="ChEBI" id="CHEBI:57287"/>
        <dbReference type="ChEBI" id="CHEBI:77636"/>
        <dbReference type="ChEBI" id="CHEBI:235323"/>
        <dbReference type="EC" id="2.3.1.75"/>
    </reaction>
</comment>
<dbReference type="PANTHER" id="PTHR31650:SF1">
    <property type="entry name" value="WAX ESTER SYNTHASE_DIACYLGLYCEROL ACYLTRANSFERASE 4-RELATED"/>
    <property type="match status" value="1"/>
</dbReference>
<keyword evidence="3" id="KW-0808">Transferase</keyword>
<dbReference type="Pfam" id="PF03007">
    <property type="entry name" value="WS_DGAT_cat"/>
    <property type="match status" value="1"/>
</dbReference>
<dbReference type="STRING" id="1684307.A0A316UAB1"/>
<dbReference type="InterPro" id="IPR004255">
    <property type="entry name" value="O-acyltransferase_WSD1_N"/>
</dbReference>
<keyword evidence="4" id="KW-0012">Acyltransferase</keyword>
<dbReference type="GeneID" id="37010971"/>
<dbReference type="UniPathway" id="UPA00282"/>
<evidence type="ECO:0000259" key="9">
    <source>
        <dbReference type="Pfam" id="PF03007"/>
    </source>
</evidence>
<evidence type="ECO:0000256" key="4">
    <source>
        <dbReference type="ARBA" id="ARBA00023315"/>
    </source>
</evidence>
<feature type="domain" description="O-acyltransferase WSD1-like N-terminal" evidence="9">
    <location>
        <begin position="108"/>
        <end position="217"/>
    </location>
</feature>
<feature type="domain" description="O-acyltransferase WSD1 C-terminal" evidence="10">
    <location>
        <begin position="455"/>
        <end position="586"/>
    </location>
</feature>
<dbReference type="AlphaFoldDB" id="A0A316UAB1"/>
<keyword evidence="12" id="KW-1185">Reference proteome</keyword>
<evidence type="ECO:0000256" key="6">
    <source>
        <dbReference type="ARBA" id="ARBA00047604"/>
    </source>
</evidence>
<dbReference type="GO" id="GO:0004144">
    <property type="term" value="F:diacylglycerol O-acyltransferase activity"/>
    <property type="evidence" value="ECO:0007669"/>
    <property type="project" value="UniProtKB-EC"/>
</dbReference>
<comment type="catalytic activity">
    <reaction evidence="7">
        <text>an acyl-CoA + a 1,2-diacyl-sn-glycerol = a triacyl-sn-glycerol + CoA</text>
        <dbReference type="Rhea" id="RHEA:10868"/>
        <dbReference type="ChEBI" id="CHEBI:17815"/>
        <dbReference type="ChEBI" id="CHEBI:57287"/>
        <dbReference type="ChEBI" id="CHEBI:58342"/>
        <dbReference type="ChEBI" id="CHEBI:64615"/>
        <dbReference type="EC" id="2.3.1.20"/>
    </reaction>
</comment>
<protein>
    <submittedName>
        <fullName evidence="11">Uncharacterized protein</fullName>
    </submittedName>
</protein>
<keyword evidence="8" id="KW-1133">Transmembrane helix</keyword>
<keyword evidence="8" id="KW-0472">Membrane</keyword>
<dbReference type="InterPro" id="IPR009721">
    <property type="entry name" value="O-acyltransferase_WSD1_C"/>
</dbReference>
<evidence type="ECO:0000256" key="5">
    <source>
        <dbReference type="ARBA" id="ARBA00024360"/>
    </source>
</evidence>
<dbReference type="RefSeq" id="XP_025349259.1">
    <property type="nucleotide sequence ID" value="XM_025489237.1"/>
</dbReference>
<reference evidence="11 12" key="1">
    <citation type="journal article" date="2018" name="Mol. Biol. Evol.">
        <title>Broad Genomic Sampling Reveals a Smut Pathogenic Ancestry of the Fungal Clade Ustilaginomycotina.</title>
        <authorList>
            <person name="Kijpornyongpan T."/>
            <person name="Mondo S.J."/>
            <person name="Barry K."/>
            <person name="Sandor L."/>
            <person name="Lee J."/>
            <person name="Lipzen A."/>
            <person name="Pangilinan J."/>
            <person name="LaButti K."/>
            <person name="Hainaut M."/>
            <person name="Henrissat B."/>
            <person name="Grigoriev I.V."/>
            <person name="Spatafora J.W."/>
            <person name="Aime M.C."/>
        </authorList>
    </citation>
    <scope>NUCLEOTIDE SEQUENCE [LARGE SCALE GENOMIC DNA]</scope>
    <source>
        <strain evidence="11 12">MCA 4718</strain>
    </source>
</reference>
<proteinExistence type="inferred from homology"/>
<sequence>MVRPDGVERSQSASDQSPLYKALISPFKVAHDVVESHLASQARQPGMRGEVARQLLSSGHWVESVIEQEYVDRRDAVGGIDQMWLHLSKFDFNPVCVACYILGDDATYEKMEPALGKLAEKFPKYKSKLANVGRRFHGSTFVTDENFDVKNHFAIKQLPGKAGKEELDDFVAAVCTLPWDLEKPLWEAYLLENYSDDRGARAAIVMRGHHTLTDGQGFVMSQLSITSFGPELERMLADAVDTIHDVKRGQALPSKMHKGLKPLDAFHKYLPVQIALFFAFWTFFIVSGYIEILFSSFQASYMAFMFLLTFWRCPQVTQYYPGPRTLGKQYAISESYPISDVKKIQKAFSGVRQGSWLEIIQPQRANHTILRHLTLNDVLCTILADVIGNDLRHPPLNYTSVASQGLWQRFVALSHKVLPMPVSIFVPISIRQPGDWSMQNWSTGALAYLPNDGELPKGPEQIYKRLHANRRALTVLKHGLLPRIGFWLINISTRQVPLFFPGALWTPLQSLIAASFSFSMSSFTAVLTNVPGPPPQPNNEPITIGGSPIVKWAASPPQAGKGTLGIGIITYGGGVCVTITADKVDLPGGGKGADGAEENVARRICKGFEKRWDDYLKAAELVLQREENKKEAMRKSKAD</sequence>
<evidence type="ECO:0000313" key="11">
    <source>
        <dbReference type="EMBL" id="PWN22099.1"/>
    </source>
</evidence>
<dbReference type="InterPro" id="IPR045034">
    <property type="entry name" value="O-acyltransferase_WSD1-like"/>
</dbReference>
<evidence type="ECO:0000256" key="3">
    <source>
        <dbReference type="ARBA" id="ARBA00022679"/>
    </source>
</evidence>
<evidence type="ECO:0000256" key="8">
    <source>
        <dbReference type="SAM" id="Phobius"/>
    </source>
</evidence>
<comment type="pathway">
    <text evidence="1">Glycerolipid metabolism; triacylglycerol biosynthesis.</text>
</comment>
<dbReference type="Pfam" id="PF06974">
    <property type="entry name" value="WS_DGAT_C"/>
    <property type="match status" value="1"/>
</dbReference>
<evidence type="ECO:0000259" key="10">
    <source>
        <dbReference type="Pfam" id="PF06974"/>
    </source>
</evidence>
<evidence type="ECO:0000256" key="2">
    <source>
        <dbReference type="ARBA" id="ARBA00005189"/>
    </source>
</evidence>
<organism evidence="11 12">
    <name type="scientific">Pseudomicrostroma glucosiphilum</name>
    <dbReference type="NCBI Taxonomy" id="1684307"/>
    <lineage>
        <taxon>Eukaryota</taxon>
        <taxon>Fungi</taxon>
        <taxon>Dikarya</taxon>
        <taxon>Basidiomycota</taxon>
        <taxon>Ustilaginomycotina</taxon>
        <taxon>Exobasidiomycetes</taxon>
        <taxon>Microstromatales</taxon>
        <taxon>Microstromatales incertae sedis</taxon>
        <taxon>Pseudomicrostroma</taxon>
    </lineage>
</organism>
<keyword evidence="8" id="KW-0812">Transmembrane</keyword>
<evidence type="ECO:0000256" key="7">
    <source>
        <dbReference type="ARBA" id="ARBA00048109"/>
    </source>
</evidence>
<name>A0A316UAB1_9BASI</name>
<dbReference type="OrthoDB" id="619536at2759"/>
<comment type="pathway">
    <text evidence="2">Lipid metabolism.</text>
</comment>
<dbReference type="EMBL" id="KZ819323">
    <property type="protein sequence ID" value="PWN22099.1"/>
    <property type="molecule type" value="Genomic_DNA"/>
</dbReference>
<accession>A0A316UAB1</accession>
<dbReference type="GO" id="GO:0005886">
    <property type="term" value="C:plasma membrane"/>
    <property type="evidence" value="ECO:0007669"/>
    <property type="project" value="TreeGrafter"/>
</dbReference>
<dbReference type="GO" id="GO:0019432">
    <property type="term" value="P:triglyceride biosynthetic process"/>
    <property type="evidence" value="ECO:0007669"/>
    <property type="project" value="UniProtKB-UniPathway"/>
</dbReference>